<dbReference type="GO" id="GO:0005886">
    <property type="term" value="C:plasma membrane"/>
    <property type="evidence" value="ECO:0007669"/>
    <property type="project" value="TreeGrafter"/>
</dbReference>
<name>A0A1F6CWF6_HANXR</name>
<evidence type="ECO:0000313" key="7">
    <source>
        <dbReference type="EMBL" id="OGG53506.1"/>
    </source>
</evidence>
<comment type="caution">
    <text evidence="7">The sequence shown here is derived from an EMBL/GenBank/DDBJ whole genome shotgun (WGS) entry which is preliminary data.</text>
</comment>
<evidence type="ECO:0000313" key="8">
    <source>
        <dbReference type="Proteomes" id="UP000178606"/>
    </source>
</evidence>
<keyword evidence="4 5" id="KW-0472">Membrane</keyword>
<dbReference type="InterPro" id="IPR002810">
    <property type="entry name" value="NfeD-like_C"/>
</dbReference>
<evidence type="ECO:0000256" key="3">
    <source>
        <dbReference type="ARBA" id="ARBA00022989"/>
    </source>
</evidence>
<comment type="subcellular location">
    <subcellularLocation>
        <location evidence="1">Membrane</location>
        <topology evidence="1">Multi-pass membrane protein</topology>
    </subcellularLocation>
</comment>
<evidence type="ECO:0000256" key="2">
    <source>
        <dbReference type="ARBA" id="ARBA00022692"/>
    </source>
</evidence>
<dbReference type="InterPro" id="IPR052165">
    <property type="entry name" value="Membrane_assoc_protease"/>
</dbReference>
<dbReference type="InterPro" id="IPR012340">
    <property type="entry name" value="NA-bd_OB-fold"/>
</dbReference>
<evidence type="ECO:0000259" key="6">
    <source>
        <dbReference type="Pfam" id="PF01957"/>
    </source>
</evidence>
<proteinExistence type="predicted"/>
<evidence type="ECO:0000256" key="1">
    <source>
        <dbReference type="ARBA" id="ARBA00004141"/>
    </source>
</evidence>
<dbReference type="AlphaFoldDB" id="A0A1F6CWF6"/>
<evidence type="ECO:0000256" key="4">
    <source>
        <dbReference type="ARBA" id="ARBA00023136"/>
    </source>
</evidence>
<keyword evidence="2 5" id="KW-0812">Transmembrane</keyword>
<dbReference type="PANTHER" id="PTHR33507">
    <property type="entry name" value="INNER MEMBRANE PROTEIN YBBJ"/>
    <property type="match status" value="1"/>
</dbReference>
<protein>
    <recommendedName>
        <fullName evidence="6">NfeD-like C-terminal domain-containing protein</fullName>
    </recommendedName>
</protein>
<feature type="transmembrane region" description="Helical" evidence="5">
    <location>
        <begin position="52"/>
        <end position="72"/>
    </location>
</feature>
<sequence length="143" mass="15420">MLWWIWLLAGLILVLLELLTPGGFYILFFGIGALVVGALAGFKLAGPPWMEWLLFSILSLLALSLLRGPLLARWGAKVDEREVDSLVGETALALEDIAVDGIGKVELRGAAWNASNAGGGPVNRGQRCRVEQVEGLTLRVRGQ</sequence>
<keyword evidence="3 5" id="KW-1133">Transmembrane helix</keyword>
<accession>A0A1F6CWF6</accession>
<organism evidence="7 8">
    <name type="scientific">Handelsmanbacteria sp. (strain RIFCSPLOWO2_12_FULL_64_10)</name>
    <dbReference type="NCBI Taxonomy" id="1817868"/>
    <lineage>
        <taxon>Bacteria</taxon>
        <taxon>Candidatus Handelsmaniibacteriota</taxon>
    </lineage>
</organism>
<dbReference type="Proteomes" id="UP000178606">
    <property type="component" value="Unassembled WGS sequence"/>
</dbReference>
<dbReference type="Gene3D" id="2.40.50.140">
    <property type="entry name" value="Nucleic acid-binding proteins"/>
    <property type="match status" value="1"/>
</dbReference>
<feature type="domain" description="NfeD-like C-terminal" evidence="6">
    <location>
        <begin position="83"/>
        <end position="141"/>
    </location>
</feature>
<dbReference type="Pfam" id="PF01957">
    <property type="entry name" value="NfeD"/>
    <property type="match status" value="1"/>
</dbReference>
<dbReference type="EMBL" id="MFKF01000120">
    <property type="protein sequence ID" value="OGG53506.1"/>
    <property type="molecule type" value="Genomic_DNA"/>
</dbReference>
<dbReference type="PANTHER" id="PTHR33507:SF3">
    <property type="entry name" value="INNER MEMBRANE PROTEIN YBBJ"/>
    <property type="match status" value="1"/>
</dbReference>
<reference evidence="7 8" key="1">
    <citation type="journal article" date="2016" name="Nat. Commun.">
        <title>Thousands of microbial genomes shed light on interconnected biogeochemical processes in an aquifer system.</title>
        <authorList>
            <person name="Anantharaman K."/>
            <person name="Brown C.T."/>
            <person name="Hug L.A."/>
            <person name="Sharon I."/>
            <person name="Castelle C.J."/>
            <person name="Probst A.J."/>
            <person name="Thomas B.C."/>
            <person name="Singh A."/>
            <person name="Wilkins M.J."/>
            <person name="Karaoz U."/>
            <person name="Brodie E.L."/>
            <person name="Williams K.H."/>
            <person name="Hubbard S.S."/>
            <person name="Banfield J.F."/>
        </authorList>
    </citation>
    <scope>NUCLEOTIDE SEQUENCE [LARGE SCALE GENOMIC DNA]</scope>
    <source>
        <strain evidence="8">RIFCSPLOWO2_12_FULL_64_10</strain>
    </source>
</reference>
<dbReference type="SUPFAM" id="SSF141322">
    <property type="entry name" value="NfeD domain-like"/>
    <property type="match status" value="1"/>
</dbReference>
<evidence type="ECO:0000256" key="5">
    <source>
        <dbReference type="SAM" id="Phobius"/>
    </source>
</evidence>
<gene>
    <name evidence="7" type="ORF">A3F84_16280</name>
</gene>